<dbReference type="PANTHER" id="PTHR43163">
    <property type="entry name" value="DIPEPTIDE TRANSPORT SYSTEM PERMEASE PROTEIN DPPB-RELATED"/>
    <property type="match status" value="1"/>
</dbReference>
<proteinExistence type="inferred from homology"/>
<keyword evidence="5 7" id="KW-1133">Transmembrane helix</keyword>
<comment type="subcellular location">
    <subcellularLocation>
        <location evidence="1 7">Cell membrane</location>
        <topology evidence="1 7">Multi-pass membrane protein</topology>
    </subcellularLocation>
</comment>
<evidence type="ECO:0000313" key="9">
    <source>
        <dbReference type="EMBL" id="GAA0940150.1"/>
    </source>
</evidence>
<sequence length="319" mass="33396">MARYLLIRLGQGLITLVLASIVVFLGVRALPGDPARALAGEEAGPEAVAALRAQLGLDQSLPVQYVRFLANALTGDFGDSVRTGTPVTELIAATLPVTAWLSLYAIVIAVVFGMAAGALAAASRGRWPDLAVGGVSLLSLSVPNFWLGLLAILYLAVGLGWFPASGYVAFSEHPLRALWHLTLPALILGTGLAAVVMRQARASMIDALAADYVRTARAKGASRSTVLVRYAMRNSLIVVVTIVGLQLGGLISGAVVTERIFALPGFGKLTLDSVFTRDYPVIQGVVLVVTLAYILINLAVDVLYTLVDPRIRVAGGGNG</sequence>
<dbReference type="CDD" id="cd06261">
    <property type="entry name" value="TM_PBP2"/>
    <property type="match status" value="1"/>
</dbReference>
<dbReference type="Pfam" id="PF19300">
    <property type="entry name" value="BPD_transp_1_N"/>
    <property type="match status" value="1"/>
</dbReference>
<keyword evidence="6 7" id="KW-0472">Membrane</keyword>
<dbReference type="Proteomes" id="UP001499967">
    <property type="component" value="Unassembled WGS sequence"/>
</dbReference>
<organism evidence="9 10">
    <name type="scientific">Pseudonocardia zijingensis</name>
    <dbReference type="NCBI Taxonomy" id="153376"/>
    <lineage>
        <taxon>Bacteria</taxon>
        <taxon>Bacillati</taxon>
        <taxon>Actinomycetota</taxon>
        <taxon>Actinomycetes</taxon>
        <taxon>Pseudonocardiales</taxon>
        <taxon>Pseudonocardiaceae</taxon>
        <taxon>Pseudonocardia</taxon>
    </lineage>
</organism>
<protein>
    <submittedName>
        <fullName evidence="9">ABC transporter permease</fullName>
    </submittedName>
</protein>
<name>A0ABP4AR62_9PSEU</name>
<feature type="transmembrane region" description="Helical" evidence="7">
    <location>
        <begin position="281"/>
        <end position="304"/>
    </location>
</feature>
<dbReference type="PROSITE" id="PS50928">
    <property type="entry name" value="ABC_TM1"/>
    <property type="match status" value="1"/>
</dbReference>
<feature type="transmembrane region" description="Helical" evidence="7">
    <location>
        <begin position="236"/>
        <end position="261"/>
    </location>
</feature>
<keyword evidence="3" id="KW-1003">Cell membrane</keyword>
<comment type="caution">
    <text evidence="9">The sequence shown here is derived from an EMBL/GenBank/DDBJ whole genome shotgun (WGS) entry which is preliminary data.</text>
</comment>
<dbReference type="RefSeq" id="WP_343942483.1">
    <property type="nucleotide sequence ID" value="NZ_BAAAHP010000098.1"/>
</dbReference>
<feature type="transmembrane region" description="Helical" evidence="7">
    <location>
        <begin position="177"/>
        <end position="197"/>
    </location>
</feature>
<dbReference type="InterPro" id="IPR000515">
    <property type="entry name" value="MetI-like"/>
</dbReference>
<keyword evidence="2 7" id="KW-0813">Transport</keyword>
<dbReference type="EMBL" id="BAAAHP010000098">
    <property type="protein sequence ID" value="GAA0940150.1"/>
    <property type="molecule type" value="Genomic_DNA"/>
</dbReference>
<dbReference type="SUPFAM" id="SSF161098">
    <property type="entry name" value="MetI-like"/>
    <property type="match status" value="1"/>
</dbReference>
<dbReference type="InterPro" id="IPR035906">
    <property type="entry name" value="MetI-like_sf"/>
</dbReference>
<evidence type="ECO:0000313" key="10">
    <source>
        <dbReference type="Proteomes" id="UP001499967"/>
    </source>
</evidence>
<evidence type="ECO:0000256" key="7">
    <source>
        <dbReference type="RuleBase" id="RU363032"/>
    </source>
</evidence>
<gene>
    <name evidence="9" type="ORF">GCM10009559_34910</name>
</gene>
<evidence type="ECO:0000259" key="8">
    <source>
        <dbReference type="PROSITE" id="PS50928"/>
    </source>
</evidence>
<evidence type="ECO:0000256" key="1">
    <source>
        <dbReference type="ARBA" id="ARBA00004651"/>
    </source>
</evidence>
<keyword evidence="4 7" id="KW-0812">Transmembrane</keyword>
<feature type="transmembrane region" description="Helical" evidence="7">
    <location>
        <begin position="134"/>
        <end position="157"/>
    </location>
</feature>
<feature type="transmembrane region" description="Helical" evidence="7">
    <location>
        <begin position="12"/>
        <end position="30"/>
    </location>
</feature>
<feature type="domain" description="ABC transmembrane type-1" evidence="8">
    <location>
        <begin position="95"/>
        <end position="304"/>
    </location>
</feature>
<feature type="transmembrane region" description="Helical" evidence="7">
    <location>
        <begin position="99"/>
        <end position="122"/>
    </location>
</feature>
<reference evidence="10" key="1">
    <citation type="journal article" date="2019" name="Int. J. Syst. Evol. Microbiol.">
        <title>The Global Catalogue of Microorganisms (GCM) 10K type strain sequencing project: providing services to taxonomists for standard genome sequencing and annotation.</title>
        <authorList>
            <consortium name="The Broad Institute Genomics Platform"/>
            <consortium name="The Broad Institute Genome Sequencing Center for Infectious Disease"/>
            <person name="Wu L."/>
            <person name="Ma J."/>
        </authorList>
    </citation>
    <scope>NUCLEOTIDE SEQUENCE [LARGE SCALE GENOMIC DNA]</scope>
    <source>
        <strain evidence="10">JCM 11117</strain>
    </source>
</reference>
<dbReference type="Gene3D" id="1.10.3720.10">
    <property type="entry name" value="MetI-like"/>
    <property type="match status" value="1"/>
</dbReference>
<dbReference type="PANTHER" id="PTHR43163:SF6">
    <property type="entry name" value="DIPEPTIDE TRANSPORT SYSTEM PERMEASE PROTEIN DPPB-RELATED"/>
    <property type="match status" value="1"/>
</dbReference>
<evidence type="ECO:0000256" key="2">
    <source>
        <dbReference type="ARBA" id="ARBA00022448"/>
    </source>
</evidence>
<dbReference type="Pfam" id="PF00528">
    <property type="entry name" value="BPD_transp_1"/>
    <property type="match status" value="1"/>
</dbReference>
<dbReference type="InterPro" id="IPR045621">
    <property type="entry name" value="BPD_transp_1_N"/>
</dbReference>
<evidence type="ECO:0000256" key="5">
    <source>
        <dbReference type="ARBA" id="ARBA00022989"/>
    </source>
</evidence>
<keyword evidence="10" id="KW-1185">Reference proteome</keyword>
<evidence type="ECO:0000256" key="4">
    <source>
        <dbReference type="ARBA" id="ARBA00022692"/>
    </source>
</evidence>
<evidence type="ECO:0000256" key="6">
    <source>
        <dbReference type="ARBA" id="ARBA00023136"/>
    </source>
</evidence>
<accession>A0ABP4AR62</accession>
<comment type="similarity">
    <text evidence="7">Belongs to the binding-protein-dependent transport system permease family.</text>
</comment>
<evidence type="ECO:0000256" key="3">
    <source>
        <dbReference type="ARBA" id="ARBA00022475"/>
    </source>
</evidence>